<dbReference type="EMBL" id="BKCJ011228365">
    <property type="protein sequence ID" value="GFD06949.1"/>
    <property type="molecule type" value="Genomic_DNA"/>
</dbReference>
<name>A0A699TCI1_TANCI</name>
<dbReference type="InterPro" id="IPR053134">
    <property type="entry name" value="RNA-dir_DNA_polymerase"/>
</dbReference>
<dbReference type="Gene3D" id="3.10.10.10">
    <property type="entry name" value="HIV Type 1 Reverse Transcriptase, subunit A, domain 1"/>
    <property type="match status" value="1"/>
</dbReference>
<dbReference type="InterPro" id="IPR043502">
    <property type="entry name" value="DNA/RNA_pol_sf"/>
</dbReference>
<reference evidence="1" key="1">
    <citation type="journal article" date="2019" name="Sci. Rep.">
        <title>Draft genome of Tanacetum cinerariifolium, the natural source of mosquito coil.</title>
        <authorList>
            <person name="Yamashiro T."/>
            <person name="Shiraishi A."/>
            <person name="Satake H."/>
            <person name="Nakayama K."/>
        </authorList>
    </citation>
    <scope>NUCLEOTIDE SEQUENCE</scope>
</reference>
<evidence type="ECO:0000313" key="1">
    <source>
        <dbReference type="EMBL" id="GFD06949.1"/>
    </source>
</evidence>
<dbReference type="SUPFAM" id="SSF56672">
    <property type="entry name" value="DNA/RNA polymerases"/>
    <property type="match status" value="1"/>
</dbReference>
<protein>
    <submittedName>
        <fullName evidence="1">Putative mitochondrial protein</fullName>
    </submittedName>
</protein>
<dbReference type="InterPro" id="IPR043128">
    <property type="entry name" value="Rev_trsase/Diguanyl_cyclase"/>
</dbReference>
<dbReference type="PANTHER" id="PTHR24559">
    <property type="entry name" value="TRANSPOSON TY3-I GAG-POL POLYPROTEIN"/>
    <property type="match status" value="1"/>
</dbReference>
<sequence length="109" mass="13047">MVNELLEARIIKKSRSPFSSPIEIVKKKVSSWRMCVHYRQFHKQTIKDKFPIPIVEEFIDMFHGATLFTKLDLRSWKFALVFLDDILSYSYSLEDRVVRLRTILEVVRQ</sequence>
<dbReference type="Gene3D" id="3.30.70.270">
    <property type="match status" value="1"/>
</dbReference>
<proteinExistence type="predicted"/>
<accession>A0A699TCI1</accession>
<dbReference type="AlphaFoldDB" id="A0A699TCI1"/>
<dbReference type="PANTHER" id="PTHR24559:SF450">
    <property type="entry name" value="RNA-DIRECTED DNA POLYMERASE HOMOLOG"/>
    <property type="match status" value="1"/>
</dbReference>
<gene>
    <name evidence="1" type="ORF">Tci_878918</name>
</gene>
<comment type="caution">
    <text evidence="1">The sequence shown here is derived from an EMBL/GenBank/DDBJ whole genome shotgun (WGS) entry which is preliminary data.</text>
</comment>
<organism evidence="1">
    <name type="scientific">Tanacetum cinerariifolium</name>
    <name type="common">Dalmatian daisy</name>
    <name type="synonym">Chrysanthemum cinerariifolium</name>
    <dbReference type="NCBI Taxonomy" id="118510"/>
    <lineage>
        <taxon>Eukaryota</taxon>
        <taxon>Viridiplantae</taxon>
        <taxon>Streptophyta</taxon>
        <taxon>Embryophyta</taxon>
        <taxon>Tracheophyta</taxon>
        <taxon>Spermatophyta</taxon>
        <taxon>Magnoliopsida</taxon>
        <taxon>eudicotyledons</taxon>
        <taxon>Gunneridae</taxon>
        <taxon>Pentapetalae</taxon>
        <taxon>asterids</taxon>
        <taxon>campanulids</taxon>
        <taxon>Asterales</taxon>
        <taxon>Asteraceae</taxon>
        <taxon>Asteroideae</taxon>
        <taxon>Anthemideae</taxon>
        <taxon>Anthemidinae</taxon>
        <taxon>Tanacetum</taxon>
    </lineage>
</organism>